<feature type="domain" description="Pterin-binding" evidence="12">
    <location>
        <begin position="139"/>
        <end position="394"/>
    </location>
</feature>
<keyword evidence="14" id="KW-1185">Reference proteome</keyword>
<comment type="cofactor">
    <cofactor evidence="2">
        <name>Mg(2+)</name>
        <dbReference type="ChEBI" id="CHEBI:18420"/>
    </cofactor>
</comment>
<dbReference type="AlphaFoldDB" id="A0A250IRC4"/>
<dbReference type="PROSITE" id="PS00792">
    <property type="entry name" value="DHPS_1"/>
    <property type="match status" value="1"/>
</dbReference>
<evidence type="ECO:0000256" key="3">
    <source>
        <dbReference type="ARBA" id="ARBA00004763"/>
    </source>
</evidence>
<keyword evidence="8" id="KW-0479">Metal-binding</keyword>
<dbReference type="InterPro" id="IPR045031">
    <property type="entry name" value="DHP_synth-like"/>
</dbReference>
<dbReference type="Gene3D" id="3.20.20.20">
    <property type="entry name" value="Dihydropteroate synthase-like"/>
    <property type="match status" value="1"/>
</dbReference>
<reference evidence="13 14" key="1">
    <citation type="submission" date="2017-06" db="EMBL/GenBank/DDBJ databases">
        <authorList>
            <person name="Kim H.J."/>
            <person name="Triplett B.A."/>
        </authorList>
    </citation>
    <scope>NUCLEOTIDE SEQUENCE [LARGE SCALE GENOMIC DNA]</scope>
    <source>
        <strain evidence="13 14">DSM 14713</strain>
    </source>
</reference>
<comment type="catalytic activity">
    <reaction evidence="1">
        <text>(7,8-dihydropterin-6-yl)methyl diphosphate + 4-aminobenzoate = 7,8-dihydropteroate + diphosphate</text>
        <dbReference type="Rhea" id="RHEA:19949"/>
        <dbReference type="ChEBI" id="CHEBI:17836"/>
        <dbReference type="ChEBI" id="CHEBI:17839"/>
        <dbReference type="ChEBI" id="CHEBI:33019"/>
        <dbReference type="ChEBI" id="CHEBI:72950"/>
        <dbReference type="EC" id="2.5.1.15"/>
    </reaction>
</comment>
<dbReference type="GO" id="GO:0046654">
    <property type="term" value="P:tetrahydrofolate biosynthetic process"/>
    <property type="evidence" value="ECO:0007669"/>
    <property type="project" value="TreeGrafter"/>
</dbReference>
<keyword evidence="9" id="KW-0460">Magnesium</keyword>
<dbReference type="PROSITE" id="PS50972">
    <property type="entry name" value="PTERIN_BINDING"/>
    <property type="match status" value="1"/>
</dbReference>
<evidence type="ECO:0000256" key="4">
    <source>
        <dbReference type="ARBA" id="ARBA00009503"/>
    </source>
</evidence>
<dbReference type="EMBL" id="CP022163">
    <property type="protein sequence ID" value="ATB34289.1"/>
    <property type="molecule type" value="Genomic_DNA"/>
</dbReference>
<dbReference type="OrthoDB" id="9811744at2"/>
<dbReference type="GO" id="GO:0004156">
    <property type="term" value="F:dihydropteroate synthase activity"/>
    <property type="evidence" value="ECO:0007669"/>
    <property type="project" value="UniProtKB-EC"/>
</dbReference>
<dbReference type="PANTHER" id="PTHR20941:SF1">
    <property type="entry name" value="FOLIC ACID SYNTHESIS PROTEIN FOL1"/>
    <property type="match status" value="1"/>
</dbReference>
<dbReference type="InterPro" id="IPR011005">
    <property type="entry name" value="Dihydropteroate_synth-like_sf"/>
</dbReference>
<dbReference type="SUPFAM" id="SSF51717">
    <property type="entry name" value="Dihydropteroate synthetase-like"/>
    <property type="match status" value="1"/>
</dbReference>
<dbReference type="KEGG" id="mbd:MEBOL_007790"/>
<evidence type="ECO:0000313" key="14">
    <source>
        <dbReference type="Proteomes" id="UP000217289"/>
    </source>
</evidence>
<organism evidence="13 14">
    <name type="scientific">Melittangium boletus DSM 14713</name>
    <dbReference type="NCBI Taxonomy" id="1294270"/>
    <lineage>
        <taxon>Bacteria</taxon>
        <taxon>Pseudomonadati</taxon>
        <taxon>Myxococcota</taxon>
        <taxon>Myxococcia</taxon>
        <taxon>Myxococcales</taxon>
        <taxon>Cystobacterineae</taxon>
        <taxon>Archangiaceae</taxon>
        <taxon>Melittangium</taxon>
    </lineage>
</organism>
<dbReference type="PROSITE" id="PS00793">
    <property type="entry name" value="DHPS_2"/>
    <property type="match status" value="1"/>
</dbReference>
<dbReference type="NCBIfam" id="TIGR01496">
    <property type="entry name" value="DHPS"/>
    <property type="match status" value="1"/>
</dbReference>
<name>A0A250IRC4_9BACT</name>
<sequence length="415" mass="43746">MIRARPVRLDRSADLAPAFLRLGLPTPAREYLLEKMPLLHVLLTGLAREQGRFLADLFANCADPGREEYPAWVAGDQRSRPGTGLLSGRKEQFERVVARARELPEQAGLAEALARVWEASRAPAPLALGGRTLTFGARTHVMGVVNVTPDSFSDGGRYLGTEAAVAHGLRLAEAGADLLDLGAESTRPGALPVPAEMQLARLLPVIAGLRARTDVPLSVDTTLAAVARETLAAGAVLINDISGGLFDPALLSVVAEAGAACCLMHIQGTPETMQREPHYEDVVDEVLAFLEERVARALAAGVAHERLLVDPGIGFGKTLGHNLFLLRRLGELRVLGLPVLVGTSRKGFLGKLTGGRPVEERLAASLGSVAALAATGAADIIRVHDVAETRDALAVADALRDALEGGTLYGRQGGT</sequence>
<dbReference type="GO" id="GO:0005829">
    <property type="term" value="C:cytosol"/>
    <property type="evidence" value="ECO:0007669"/>
    <property type="project" value="TreeGrafter"/>
</dbReference>
<dbReference type="CDD" id="cd00739">
    <property type="entry name" value="DHPS"/>
    <property type="match status" value="1"/>
</dbReference>
<evidence type="ECO:0000256" key="11">
    <source>
        <dbReference type="ARBA" id="ARBA00030193"/>
    </source>
</evidence>
<dbReference type="Pfam" id="PF00809">
    <property type="entry name" value="Pterin_bind"/>
    <property type="match status" value="1"/>
</dbReference>
<evidence type="ECO:0000256" key="5">
    <source>
        <dbReference type="ARBA" id="ARBA00012458"/>
    </source>
</evidence>
<dbReference type="Proteomes" id="UP000217289">
    <property type="component" value="Chromosome"/>
</dbReference>
<evidence type="ECO:0000256" key="2">
    <source>
        <dbReference type="ARBA" id="ARBA00001946"/>
    </source>
</evidence>
<evidence type="ECO:0000256" key="10">
    <source>
        <dbReference type="ARBA" id="ARBA00022909"/>
    </source>
</evidence>
<evidence type="ECO:0000256" key="1">
    <source>
        <dbReference type="ARBA" id="ARBA00000012"/>
    </source>
</evidence>
<keyword evidence="7" id="KW-0808">Transferase</keyword>
<dbReference type="RefSeq" id="WP_095982216.1">
    <property type="nucleotide sequence ID" value="NZ_CP022163.1"/>
</dbReference>
<dbReference type="FunFam" id="3.20.20.20:FF:000006">
    <property type="entry name" value="Dihydropteroate synthase"/>
    <property type="match status" value="1"/>
</dbReference>
<evidence type="ECO:0000259" key="12">
    <source>
        <dbReference type="PROSITE" id="PS50972"/>
    </source>
</evidence>
<evidence type="ECO:0000256" key="6">
    <source>
        <dbReference type="ARBA" id="ARBA00016919"/>
    </source>
</evidence>
<dbReference type="InterPro" id="IPR000489">
    <property type="entry name" value="Pterin-binding_dom"/>
</dbReference>
<evidence type="ECO:0000256" key="7">
    <source>
        <dbReference type="ARBA" id="ARBA00022679"/>
    </source>
</evidence>
<keyword evidence="10" id="KW-0289">Folate biosynthesis</keyword>
<comment type="similarity">
    <text evidence="4">Belongs to the DHPS family.</text>
</comment>
<dbReference type="GO" id="GO:0046656">
    <property type="term" value="P:folic acid biosynthetic process"/>
    <property type="evidence" value="ECO:0007669"/>
    <property type="project" value="UniProtKB-KW"/>
</dbReference>
<evidence type="ECO:0000313" key="13">
    <source>
        <dbReference type="EMBL" id="ATB34289.1"/>
    </source>
</evidence>
<dbReference type="GO" id="GO:0046872">
    <property type="term" value="F:metal ion binding"/>
    <property type="evidence" value="ECO:0007669"/>
    <property type="project" value="UniProtKB-KW"/>
</dbReference>
<evidence type="ECO:0000256" key="9">
    <source>
        <dbReference type="ARBA" id="ARBA00022842"/>
    </source>
</evidence>
<proteinExistence type="inferred from homology"/>
<dbReference type="EC" id="2.5.1.15" evidence="5"/>
<gene>
    <name evidence="13" type="ORF">MEBOL_007790</name>
</gene>
<dbReference type="InterPro" id="IPR006390">
    <property type="entry name" value="DHP_synth_dom"/>
</dbReference>
<protein>
    <recommendedName>
        <fullName evidence="6">Dihydropteroate synthase</fullName>
        <ecNumber evidence="5">2.5.1.15</ecNumber>
    </recommendedName>
    <alternativeName>
        <fullName evidence="11">Dihydropteroate pyrophosphorylase</fullName>
    </alternativeName>
</protein>
<dbReference type="PANTHER" id="PTHR20941">
    <property type="entry name" value="FOLATE SYNTHESIS PROTEINS"/>
    <property type="match status" value="1"/>
</dbReference>
<evidence type="ECO:0000256" key="8">
    <source>
        <dbReference type="ARBA" id="ARBA00022723"/>
    </source>
</evidence>
<accession>A0A250IRC4</accession>
<comment type="pathway">
    <text evidence="3">Cofactor biosynthesis; tetrahydrofolate biosynthesis; 7,8-dihydrofolate from 2-amino-4-hydroxy-6-hydroxymethyl-7,8-dihydropteridine diphosphate and 4-aminobenzoate: step 1/2.</text>
</comment>